<dbReference type="Gene3D" id="3.40.50.2000">
    <property type="entry name" value="Glycogen Phosphorylase B"/>
    <property type="match status" value="2"/>
</dbReference>
<dbReference type="RefSeq" id="WP_140624102.1">
    <property type="nucleotide sequence ID" value="NZ_VFRQ01000019.1"/>
</dbReference>
<organism evidence="3 4">
    <name type="scientific">Pontibacter mangrovi</name>
    <dbReference type="NCBI Taxonomy" id="2589816"/>
    <lineage>
        <taxon>Bacteria</taxon>
        <taxon>Pseudomonadati</taxon>
        <taxon>Bacteroidota</taxon>
        <taxon>Cytophagia</taxon>
        <taxon>Cytophagales</taxon>
        <taxon>Hymenobacteraceae</taxon>
        <taxon>Pontibacter</taxon>
    </lineage>
</organism>
<name>A0A501VYD8_9BACT</name>
<sequence length="373" mass="41481">MLVTIIAGARPNFMKIAPIIEAIRNAAQQGKDMSYRLIHTGQHYDKKMSGDFFEQLGIPEPDANLEAGGGTQAEQTAAIMVRFEKELLENRPELVLVVGDVTSTMACAITAQKLQIPVAHVEAGIRSGDWAMPEEINRLVTDSITNYFFTTSDIANQNLLNSGIEQERIFFVGNTMIDTLLKQMPKFQQPPFWQELGLKEKEYLVMTLHRPSNVDDAEQLKSLLDVLEQGTEQLPIIFPMHPRTRNNIEKFGIKLNNVKVVDPLGYLEFNYLVQHAKGVVTDSGGITEETTVMGVPCMTLRTSTERPETCTIGTNELIGTNPKALEKALEVLFAGNWKKGGIPKLWDGHTAERIVEHLCTIFEVNVVEGSTAV</sequence>
<dbReference type="SUPFAM" id="SSF53756">
    <property type="entry name" value="UDP-Glycosyltransferase/glycogen phosphorylase"/>
    <property type="match status" value="1"/>
</dbReference>
<protein>
    <submittedName>
        <fullName evidence="3">UDP-N-acetylglucosamine 2-epimerase (Non-hydrolyzing)</fullName>
        <ecNumber evidence="3">5.1.3.14</ecNumber>
    </submittedName>
</protein>
<dbReference type="PANTHER" id="PTHR43174:SF1">
    <property type="entry name" value="UDP-N-ACETYLGLUCOSAMINE 2-EPIMERASE"/>
    <property type="match status" value="1"/>
</dbReference>
<accession>A0A501VYD8</accession>
<dbReference type="NCBIfam" id="TIGR00236">
    <property type="entry name" value="wecB"/>
    <property type="match status" value="1"/>
</dbReference>
<dbReference type="AlphaFoldDB" id="A0A501VYD8"/>
<keyword evidence="4" id="KW-1185">Reference proteome</keyword>
<dbReference type="Proteomes" id="UP000316727">
    <property type="component" value="Unassembled WGS sequence"/>
</dbReference>
<evidence type="ECO:0000259" key="2">
    <source>
        <dbReference type="Pfam" id="PF02350"/>
    </source>
</evidence>
<dbReference type="EC" id="5.1.3.14" evidence="3"/>
<dbReference type="EMBL" id="VFRQ01000019">
    <property type="protein sequence ID" value="TPE39981.1"/>
    <property type="molecule type" value="Genomic_DNA"/>
</dbReference>
<dbReference type="GO" id="GO:0008761">
    <property type="term" value="F:UDP-N-acetylglucosamine 2-epimerase activity"/>
    <property type="evidence" value="ECO:0007669"/>
    <property type="project" value="UniProtKB-EC"/>
</dbReference>
<dbReference type="InterPro" id="IPR029767">
    <property type="entry name" value="WecB-like"/>
</dbReference>
<comment type="similarity">
    <text evidence="1">Belongs to the UDP-N-acetylglucosamine 2-epimerase family.</text>
</comment>
<dbReference type="CDD" id="cd03786">
    <property type="entry name" value="GTB_UDP-GlcNAc_2-Epimerase"/>
    <property type="match status" value="1"/>
</dbReference>
<evidence type="ECO:0000313" key="4">
    <source>
        <dbReference type="Proteomes" id="UP000316727"/>
    </source>
</evidence>
<feature type="domain" description="UDP-N-acetylglucosamine 2-epimerase" evidence="2">
    <location>
        <begin position="27"/>
        <end position="358"/>
    </location>
</feature>
<dbReference type="PANTHER" id="PTHR43174">
    <property type="entry name" value="UDP-N-ACETYLGLUCOSAMINE 2-EPIMERASE"/>
    <property type="match status" value="1"/>
</dbReference>
<comment type="caution">
    <text evidence="3">The sequence shown here is derived from an EMBL/GenBank/DDBJ whole genome shotgun (WGS) entry which is preliminary data.</text>
</comment>
<evidence type="ECO:0000256" key="1">
    <source>
        <dbReference type="RuleBase" id="RU003513"/>
    </source>
</evidence>
<evidence type="ECO:0000313" key="3">
    <source>
        <dbReference type="EMBL" id="TPE39981.1"/>
    </source>
</evidence>
<gene>
    <name evidence="3" type="ORF">FJM65_20435</name>
</gene>
<dbReference type="OrthoDB" id="9803238at2"/>
<proteinExistence type="inferred from homology"/>
<keyword evidence="1 3" id="KW-0413">Isomerase</keyword>
<dbReference type="Pfam" id="PF02350">
    <property type="entry name" value="Epimerase_2"/>
    <property type="match status" value="1"/>
</dbReference>
<dbReference type="InterPro" id="IPR003331">
    <property type="entry name" value="UDP_GlcNAc_Epimerase_2_dom"/>
</dbReference>
<reference evidence="3 4" key="1">
    <citation type="submission" date="2019-06" db="EMBL/GenBank/DDBJ databases">
        <title>A novel bacterium of genus Pontibacter, isolated from marine sediment.</title>
        <authorList>
            <person name="Huang H."/>
            <person name="Mo K."/>
            <person name="Hu Y."/>
        </authorList>
    </citation>
    <scope>NUCLEOTIDE SEQUENCE [LARGE SCALE GENOMIC DNA]</scope>
    <source>
        <strain evidence="3 4">HB172049</strain>
    </source>
</reference>